<evidence type="ECO:0000256" key="1">
    <source>
        <dbReference type="ARBA" id="ARBA00004123"/>
    </source>
</evidence>
<feature type="region of interest" description="Disordered" evidence="8">
    <location>
        <begin position="364"/>
        <end position="383"/>
    </location>
</feature>
<reference evidence="10 11" key="1">
    <citation type="submission" date="2019-01" db="EMBL/GenBank/DDBJ databases">
        <title>A draft genome assembly of the solar-powered sea slug Elysia chlorotica.</title>
        <authorList>
            <person name="Cai H."/>
            <person name="Li Q."/>
            <person name="Fang X."/>
            <person name="Li J."/>
            <person name="Curtis N.E."/>
            <person name="Altenburger A."/>
            <person name="Shibata T."/>
            <person name="Feng M."/>
            <person name="Maeda T."/>
            <person name="Schwartz J.A."/>
            <person name="Shigenobu S."/>
            <person name="Lundholm N."/>
            <person name="Nishiyama T."/>
            <person name="Yang H."/>
            <person name="Hasebe M."/>
            <person name="Li S."/>
            <person name="Pierce S.K."/>
            <person name="Wang J."/>
        </authorList>
    </citation>
    <scope>NUCLEOTIDE SEQUENCE [LARGE SCALE GENOMIC DNA]</scope>
    <source>
        <strain evidence="10">EC2010</strain>
        <tissue evidence="10">Whole organism of an adult</tissue>
    </source>
</reference>
<evidence type="ECO:0000256" key="2">
    <source>
        <dbReference type="ARBA" id="ARBA00022723"/>
    </source>
</evidence>
<evidence type="ECO:0000259" key="9">
    <source>
        <dbReference type="PROSITE" id="PS50157"/>
    </source>
</evidence>
<feature type="domain" description="C2H2-type" evidence="9">
    <location>
        <begin position="668"/>
        <end position="691"/>
    </location>
</feature>
<comment type="caution">
    <text evidence="10">The sequence shown here is derived from an EMBL/GenBank/DDBJ whole genome shotgun (WGS) entry which is preliminary data.</text>
</comment>
<feature type="domain" description="C2H2-type" evidence="9">
    <location>
        <begin position="907"/>
        <end position="934"/>
    </location>
</feature>
<feature type="region of interest" description="Disordered" evidence="8">
    <location>
        <begin position="1025"/>
        <end position="1064"/>
    </location>
</feature>
<dbReference type="Gene3D" id="3.30.160.60">
    <property type="entry name" value="Classic Zinc Finger"/>
    <property type="match status" value="8"/>
</dbReference>
<keyword evidence="4 7" id="KW-0863">Zinc-finger</keyword>
<comment type="subcellular location">
    <subcellularLocation>
        <location evidence="1">Nucleus</location>
    </subcellularLocation>
</comment>
<feature type="region of interest" description="Disordered" evidence="8">
    <location>
        <begin position="762"/>
        <end position="789"/>
    </location>
</feature>
<feature type="domain" description="C2H2-type" evidence="9">
    <location>
        <begin position="937"/>
        <end position="965"/>
    </location>
</feature>
<dbReference type="GO" id="GO:0008270">
    <property type="term" value="F:zinc ion binding"/>
    <property type="evidence" value="ECO:0007669"/>
    <property type="project" value="UniProtKB-KW"/>
</dbReference>
<protein>
    <recommendedName>
        <fullName evidence="9">C2H2-type domain-containing protein</fullName>
    </recommendedName>
</protein>
<keyword evidence="2" id="KW-0479">Metal-binding</keyword>
<organism evidence="10 11">
    <name type="scientific">Elysia chlorotica</name>
    <name type="common">Eastern emerald elysia</name>
    <name type="synonym">Sea slug</name>
    <dbReference type="NCBI Taxonomy" id="188477"/>
    <lineage>
        <taxon>Eukaryota</taxon>
        <taxon>Metazoa</taxon>
        <taxon>Spiralia</taxon>
        <taxon>Lophotrochozoa</taxon>
        <taxon>Mollusca</taxon>
        <taxon>Gastropoda</taxon>
        <taxon>Heterobranchia</taxon>
        <taxon>Euthyneura</taxon>
        <taxon>Panpulmonata</taxon>
        <taxon>Sacoglossa</taxon>
        <taxon>Placobranchoidea</taxon>
        <taxon>Plakobranchidae</taxon>
        <taxon>Elysia</taxon>
    </lineage>
</organism>
<dbReference type="PANTHER" id="PTHR24376:SF235">
    <property type="entry name" value="C2H2-TYPE DOMAIN-CONTAINING PROTEIN"/>
    <property type="match status" value="1"/>
</dbReference>
<evidence type="ECO:0000313" key="11">
    <source>
        <dbReference type="Proteomes" id="UP000271974"/>
    </source>
</evidence>
<accession>A0A3S0ZUA1</accession>
<feature type="domain" description="C2H2-type" evidence="9">
    <location>
        <begin position="201"/>
        <end position="223"/>
    </location>
</feature>
<feature type="region of interest" description="Disordered" evidence="8">
    <location>
        <begin position="89"/>
        <end position="126"/>
    </location>
</feature>
<dbReference type="EMBL" id="RQTK01000743">
    <property type="protein sequence ID" value="RUS75432.1"/>
    <property type="molecule type" value="Genomic_DNA"/>
</dbReference>
<keyword evidence="11" id="KW-1185">Reference proteome</keyword>
<dbReference type="GO" id="GO:0001228">
    <property type="term" value="F:DNA-binding transcription activator activity, RNA polymerase II-specific"/>
    <property type="evidence" value="ECO:0007669"/>
    <property type="project" value="TreeGrafter"/>
</dbReference>
<proteinExistence type="predicted"/>
<evidence type="ECO:0000256" key="5">
    <source>
        <dbReference type="ARBA" id="ARBA00022833"/>
    </source>
</evidence>
<feature type="domain" description="C2H2-type" evidence="9">
    <location>
        <begin position="33"/>
        <end position="61"/>
    </location>
</feature>
<keyword evidence="5" id="KW-0862">Zinc</keyword>
<dbReference type="SUPFAM" id="SSF57667">
    <property type="entry name" value="beta-beta-alpha zinc fingers"/>
    <property type="match status" value="6"/>
</dbReference>
<dbReference type="SMART" id="SM00355">
    <property type="entry name" value="ZnF_C2H2"/>
    <property type="match status" value="22"/>
</dbReference>
<feature type="domain" description="C2H2-type" evidence="9">
    <location>
        <begin position="638"/>
        <end position="665"/>
    </location>
</feature>
<dbReference type="OrthoDB" id="10014897at2759"/>
<evidence type="ECO:0000256" key="3">
    <source>
        <dbReference type="ARBA" id="ARBA00022737"/>
    </source>
</evidence>
<sequence length="1087" mass="119720">LVCPYCLGEGFKSLESLELHLTSVHSVKPTEVYTCNYCNAPYPNLYSLHDHMTVVHRSQHGLDITYPCSMCVQRFHSLDALAKHKGIKMAGKDKDSKHHGSKTNSSSTFSASPKKQAKLSQELSRGEGPVALTVPKEQEMPAPTNGTSQFLENASLLNSHSLMSTMTEGLTCHECNATFHDPQNYAAHMALHSSASDKAGHECFQCGASFASEEQLEAHASLHYLCVSTEYGCSSCLKNFAKPDELQKHLMDIHAHHLYRCSLCKDIFDSKVNIQVIFLSYVDSLTINTFLDSFGNSYNSIILSDTENYRIQLIFCSLVELQCHLTSHSKQFRCPMCDQAFHIEYLLDRHMQNCHGDQKPEINHSLGSGLKSPQPGKTPNPATMFGASAQESISLTSPPASVSAIWKNTEPLHTCNICDVKFCNLGLLNLHKMQDHGVKPPASTASTTSPTTTPLSCMFCSQTFKSSSEYNKHMKIHINSGNLTCSICDETFTSPGVLAEHKLLHCKIQQGNTCVVCRATLSNQEQFFLHAQEHGFDGTLVQCVICRQTLSSLTELQMHGRHHFQARPSFFTCCVCLKSFESRENLVSKLNASGRTYYVCKPCYHGEAPLHTCSQCSEKFATAQLLEAHVQTHKQATFQCIKCQQSFSSEREIQLHVASHVLTEGTQHECRLCGAMFDSPARLQTHLIQHSFVGRDIACHVCGKIFDSPQEIQVHALEHGAPYRRYSCGMCAHTFFFSAELDNHKLIYNHGANAVTKDAERDVGHGVRNTPVSGIMSLPSRSSASSPLLPPPGFSIPTSSLLSSPAALSMATLASFISSSSSLLKPPDNGDGPTQKKLPDGYPFSPASMILPSPSNSSLLASQLFTKGPSGLLSPPGNLLAEHYQLPLSLSAAAESSLSSLTGHGALQCPECSKHFSTGTALANHRKTHWKKDTHYIRCSMCAETFSSATSMQEHFFAVHSDPGHSRKKKNFKCMMCEKECSTLSALQNHILSHRTGGSLPCSICKRTFTSQRYLNLHMRVHKTEDTDNSKVHTETRSGSHKDFTKADEMRAQPDDATDKPPDLACPVCGDTFTSTAEIDEHLKTHE</sequence>
<evidence type="ECO:0000256" key="6">
    <source>
        <dbReference type="ARBA" id="ARBA00023242"/>
    </source>
</evidence>
<feature type="domain" description="C2H2-type" evidence="9">
    <location>
        <begin position="1000"/>
        <end position="1027"/>
    </location>
</feature>
<evidence type="ECO:0000256" key="4">
    <source>
        <dbReference type="ARBA" id="ARBA00022771"/>
    </source>
</evidence>
<evidence type="ECO:0000256" key="7">
    <source>
        <dbReference type="PROSITE-ProRule" id="PRU00042"/>
    </source>
</evidence>
<dbReference type="PROSITE" id="PS00028">
    <property type="entry name" value="ZINC_FINGER_C2H2_1"/>
    <property type="match status" value="18"/>
</dbReference>
<feature type="domain" description="C2H2-type" evidence="9">
    <location>
        <begin position="1064"/>
        <end position="1087"/>
    </location>
</feature>
<dbReference type="InterPro" id="IPR036236">
    <property type="entry name" value="Znf_C2H2_sf"/>
</dbReference>
<keyword evidence="6" id="KW-0539">Nucleus</keyword>
<feature type="compositionally biased region" description="Low complexity" evidence="8">
    <location>
        <begin position="777"/>
        <end position="787"/>
    </location>
</feature>
<gene>
    <name evidence="10" type="ORF">EGW08_016811</name>
</gene>
<feature type="domain" description="C2H2-type" evidence="9">
    <location>
        <begin position="455"/>
        <end position="482"/>
    </location>
</feature>
<feature type="domain" description="C2H2-type" evidence="9">
    <location>
        <begin position="483"/>
        <end position="510"/>
    </location>
</feature>
<dbReference type="STRING" id="188477.A0A3S0ZUA1"/>
<feature type="domain" description="C2H2-type" evidence="9">
    <location>
        <begin position="541"/>
        <end position="568"/>
    </location>
</feature>
<dbReference type="PANTHER" id="PTHR24376">
    <property type="entry name" value="ZINC FINGER PROTEIN"/>
    <property type="match status" value="1"/>
</dbReference>
<feature type="domain" description="C2H2-type" evidence="9">
    <location>
        <begin position="231"/>
        <end position="255"/>
    </location>
</feature>
<feature type="non-terminal residue" evidence="10">
    <location>
        <position position="1"/>
    </location>
</feature>
<keyword evidence="3" id="KW-0677">Repeat</keyword>
<dbReference type="PROSITE" id="PS50157">
    <property type="entry name" value="ZINC_FINGER_C2H2_2"/>
    <property type="match status" value="15"/>
</dbReference>
<feature type="compositionally biased region" description="Low complexity" evidence="8">
    <location>
        <begin position="102"/>
        <end position="114"/>
    </location>
</feature>
<dbReference type="GO" id="GO:0000978">
    <property type="term" value="F:RNA polymerase II cis-regulatory region sequence-specific DNA binding"/>
    <property type="evidence" value="ECO:0007669"/>
    <property type="project" value="TreeGrafter"/>
</dbReference>
<dbReference type="Pfam" id="PF13912">
    <property type="entry name" value="zf-C2H2_6"/>
    <property type="match status" value="3"/>
</dbReference>
<dbReference type="Pfam" id="PF00096">
    <property type="entry name" value="zf-C2H2"/>
    <property type="match status" value="4"/>
</dbReference>
<name>A0A3S0ZUA1_ELYCH</name>
<evidence type="ECO:0000256" key="8">
    <source>
        <dbReference type="SAM" id="MobiDB-lite"/>
    </source>
</evidence>
<feature type="domain" description="C2H2-type" evidence="9">
    <location>
        <begin position="611"/>
        <end position="633"/>
    </location>
</feature>
<dbReference type="AlphaFoldDB" id="A0A3S0ZUA1"/>
<dbReference type="Pfam" id="PF12874">
    <property type="entry name" value="zf-met"/>
    <property type="match status" value="1"/>
</dbReference>
<dbReference type="GO" id="GO:0005634">
    <property type="term" value="C:nucleus"/>
    <property type="evidence" value="ECO:0007669"/>
    <property type="project" value="UniProtKB-SubCell"/>
</dbReference>
<feature type="domain" description="C2H2-type" evidence="9">
    <location>
        <begin position="170"/>
        <end position="197"/>
    </location>
</feature>
<feature type="region of interest" description="Disordered" evidence="8">
    <location>
        <begin position="822"/>
        <end position="843"/>
    </location>
</feature>
<evidence type="ECO:0000313" key="10">
    <source>
        <dbReference type="EMBL" id="RUS75432.1"/>
    </source>
</evidence>
<dbReference type="InterPro" id="IPR013087">
    <property type="entry name" value="Znf_C2H2_type"/>
</dbReference>
<dbReference type="Proteomes" id="UP000271974">
    <property type="component" value="Unassembled WGS sequence"/>
</dbReference>
<feature type="non-terminal residue" evidence="10">
    <location>
        <position position="1087"/>
    </location>
</feature>
<feature type="compositionally biased region" description="Basic and acidic residues" evidence="8">
    <location>
        <begin position="1025"/>
        <end position="1062"/>
    </location>
</feature>
<feature type="domain" description="C2H2-type" evidence="9">
    <location>
        <begin position="332"/>
        <end position="360"/>
    </location>
</feature>